<feature type="domain" description="HTH marR-type" evidence="1">
    <location>
        <begin position="2"/>
        <end position="131"/>
    </location>
</feature>
<dbReference type="PANTHER" id="PTHR33164:SF99">
    <property type="entry name" value="MARR FAMILY REGULATORY PROTEIN"/>
    <property type="match status" value="1"/>
</dbReference>
<dbReference type="SMART" id="SM00347">
    <property type="entry name" value="HTH_MARR"/>
    <property type="match status" value="1"/>
</dbReference>
<dbReference type="PROSITE" id="PS50995">
    <property type="entry name" value="HTH_MARR_2"/>
    <property type="match status" value="1"/>
</dbReference>
<reference evidence="3" key="1">
    <citation type="journal article" date="2019" name="Int. J. Syst. Evol. Microbiol.">
        <title>The Global Catalogue of Microorganisms (GCM) 10K type strain sequencing project: providing services to taxonomists for standard genome sequencing and annotation.</title>
        <authorList>
            <consortium name="The Broad Institute Genomics Platform"/>
            <consortium name="The Broad Institute Genome Sequencing Center for Infectious Disease"/>
            <person name="Wu L."/>
            <person name="Ma J."/>
        </authorList>
    </citation>
    <scope>NUCLEOTIDE SEQUENCE [LARGE SCALE GENOMIC DNA]</scope>
    <source>
        <strain evidence="3">JCM 17138</strain>
    </source>
</reference>
<dbReference type="InterPro" id="IPR036388">
    <property type="entry name" value="WH-like_DNA-bd_sf"/>
</dbReference>
<accession>A0ABP7HUC4</accession>
<dbReference type="EMBL" id="BAABDE010000018">
    <property type="protein sequence ID" value="GAA3803848.1"/>
    <property type="molecule type" value="Genomic_DNA"/>
</dbReference>
<name>A0ABP7HUC4_9ACTN</name>
<dbReference type="Proteomes" id="UP001501009">
    <property type="component" value="Unassembled WGS sequence"/>
</dbReference>
<dbReference type="InterPro" id="IPR036390">
    <property type="entry name" value="WH_DNA-bd_sf"/>
</dbReference>
<dbReference type="Pfam" id="PF01047">
    <property type="entry name" value="MarR"/>
    <property type="match status" value="1"/>
</dbReference>
<proteinExistence type="predicted"/>
<dbReference type="PANTHER" id="PTHR33164">
    <property type="entry name" value="TRANSCRIPTIONAL REGULATOR, MARR FAMILY"/>
    <property type="match status" value="1"/>
</dbReference>
<evidence type="ECO:0000259" key="1">
    <source>
        <dbReference type="PROSITE" id="PS50995"/>
    </source>
</evidence>
<evidence type="ECO:0000313" key="3">
    <source>
        <dbReference type="Proteomes" id="UP001501009"/>
    </source>
</evidence>
<comment type="caution">
    <text evidence="2">The sequence shown here is derived from an EMBL/GenBank/DDBJ whole genome shotgun (WGS) entry which is preliminary data.</text>
</comment>
<dbReference type="SUPFAM" id="SSF46785">
    <property type="entry name" value="Winged helix' DNA-binding domain"/>
    <property type="match status" value="1"/>
</dbReference>
<dbReference type="InterPro" id="IPR000835">
    <property type="entry name" value="HTH_MarR-typ"/>
</dbReference>
<organism evidence="2 3">
    <name type="scientific">Streptomyces coacervatus</name>
    <dbReference type="NCBI Taxonomy" id="647381"/>
    <lineage>
        <taxon>Bacteria</taxon>
        <taxon>Bacillati</taxon>
        <taxon>Actinomycetota</taxon>
        <taxon>Actinomycetes</taxon>
        <taxon>Kitasatosporales</taxon>
        <taxon>Streptomycetaceae</taxon>
        <taxon>Streptomyces</taxon>
    </lineage>
</organism>
<dbReference type="Gene3D" id="1.10.10.10">
    <property type="entry name" value="Winged helix-like DNA-binding domain superfamily/Winged helix DNA-binding domain"/>
    <property type="match status" value="1"/>
</dbReference>
<dbReference type="PRINTS" id="PR00598">
    <property type="entry name" value="HTHMARR"/>
</dbReference>
<dbReference type="InterPro" id="IPR039422">
    <property type="entry name" value="MarR/SlyA-like"/>
</dbReference>
<protein>
    <submittedName>
        <fullName evidence="2">MarR family transcriptional regulator</fullName>
    </submittedName>
</protein>
<evidence type="ECO:0000313" key="2">
    <source>
        <dbReference type="EMBL" id="GAA3803848.1"/>
    </source>
</evidence>
<gene>
    <name evidence="2" type="ORF">GCM10022403_042260</name>
</gene>
<sequence length="133" mass="14788">MRKEIFELFFVLFGKLRDHYAGTAAAFGLTPQQAKTIRLVGDPRSMREIADVLQCDASYVTGIADKLEDSGLIERRPSPADRRVKQLALTPKGRRLRAALEEKLFSAVPGLEGMSGEQREVLYGALRAMFDAC</sequence>
<keyword evidence="3" id="KW-1185">Reference proteome</keyword>